<dbReference type="UniPathway" id="UPA00143"/>
<dbReference type="CDD" id="cd19670">
    <property type="entry name" value="UBR-box_UBR1_2_3"/>
    <property type="match status" value="1"/>
</dbReference>
<evidence type="ECO:0000313" key="12">
    <source>
        <dbReference type="EMBL" id="OHT13519.1"/>
    </source>
</evidence>
<comment type="caution">
    <text evidence="12">The sequence shown here is derived from an EMBL/GenBank/DDBJ whole genome shotgun (WGS) entry which is preliminary data.</text>
</comment>
<proteinExistence type="inferred from homology"/>
<feature type="zinc finger region" description="UBR-type" evidence="9">
    <location>
        <begin position="52"/>
        <end position="122"/>
    </location>
</feature>
<dbReference type="GO" id="GO:0061630">
    <property type="term" value="F:ubiquitin protein ligase activity"/>
    <property type="evidence" value="ECO:0007669"/>
    <property type="project" value="UniProtKB-UniRule"/>
</dbReference>
<dbReference type="Gene3D" id="2.10.110.30">
    <property type="match status" value="1"/>
</dbReference>
<dbReference type="Proteomes" id="UP000179807">
    <property type="component" value="Unassembled WGS sequence"/>
</dbReference>
<evidence type="ECO:0000256" key="4">
    <source>
        <dbReference type="ARBA" id="ARBA00022723"/>
    </source>
</evidence>
<dbReference type="RefSeq" id="XP_068366655.1">
    <property type="nucleotide sequence ID" value="XM_068498882.1"/>
</dbReference>
<dbReference type="GO" id="GO:0071596">
    <property type="term" value="P:ubiquitin-dependent protein catabolic process via the N-end rule pathway"/>
    <property type="evidence" value="ECO:0007669"/>
    <property type="project" value="UniProtKB-UniRule"/>
</dbReference>
<feature type="domain" description="UBR-type" evidence="11">
    <location>
        <begin position="52"/>
        <end position="122"/>
    </location>
</feature>
<dbReference type="InterPro" id="IPR044046">
    <property type="entry name" value="E3_ligase_UBR-like_C"/>
</dbReference>
<dbReference type="Pfam" id="PF18995">
    <property type="entry name" value="PRT6_C"/>
    <property type="match status" value="1"/>
</dbReference>
<name>A0A1J4KQF1_9EUKA</name>
<keyword evidence="13" id="KW-1185">Reference proteome</keyword>
<evidence type="ECO:0000256" key="6">
    <source>
        <dbReference type="ARBA" id="ARBA00022786"/>
    </source>
</evidence>
<evidence type="ECO:0000256" key="9">
    <source>
        <dbReference type="PROSITE-ProRule" id="PRU00508"/>
    </source>
</evidence>
<organism evidence="12 13">
    <name type="scientific">Tritrichomonas foetus</name>
    <dbReference type="NCBI Taxonomy" id="1144522"/>
    <lineage>
        <taxon>Eukaryota</taxon>
        <taxon>Metamonada</taxon>
        <taxon>Parabasalia</taxon>
        <taxon>Tritrichomonadida</taxon>
        <taxon>Tritrichomonadidae</taxon>
        <taxon>Tritrichomonas</taxon>
    </lineage>
</organism>
<dbReference type="GO" id="GO:0016567">
    <property type="term" value="P:protein ubiquitination"/>
    <property type="evidence" value="ECO:0007669"/>
    <property type="project" value="UniProtKB-UniRule"/>
</dbReference>
<evidence type="ECO:0000256" key="5">
    <source>
        <dbReference type="ARBA" id="ARBA00022771"/>
    </source>
</evidence>
<reference evidence="12" key="1">
    <citation type="submission" date="2016-10" db="EMBL/GenBank/DDBJ databases">
        <authorList>
            <person name="Benchimol M."/>
            <person name="Almeida L.G."/>
            <person name="Vasconcelos A.T."/>
            <person name="Perreira-Neves A."/>
            <person name="Rosa I.A."/>
            <person name="Tasca T."/>
            <person name="Bogo M.R."/>
            <person name="de Souza W."/>
        </authorList>
    </citation>
    <scope>NUCLEOTIDE SEQUENCE [LARGE SCALE GENOMIC DNA]</scope>
    <source>
        <strain evidence="12">K</strain>
    </source>
</reference>
<gene>
    <name evidence="12" type="ORF">TRFO_16279</name>
</gene>
<comment type="pathway">
    <text evidence="2 10">Protein modification; protein ubiquitination.</text>
</comment>
<keyword evidence="5 10" id="KW-0863">Zinc-finger</keyword>
<dbReference type="OrthoDB" id="26387at2759"/>
<evidence type="ECO:0000256" key="1">
    <source>
        <dbReference type="ARBA" id="ARBA00000900"/>
    </source>
</evidence>
<comment type="function">
    <text evidence="10">Ubiquitin ligase protein which is a component of the N-end rule pathway. Recognizes and binds to proteins bearing specific N-terminal residues that are destabilizing according to the N-end rule, leading to their ubiquitination and subsequent degradation.</text>
</comment>
<sequence length="1391" mass="162225">MTCFDELHDLFKTNVPSALSKSEELIYKAEKSLNFPSFADFLNYHEAHSNVSTCQNSWSSRKMAIHCTDCQISDQSCICLECFLKGNHKNHNYFIRPDTIGNCDCGDLSLWKREGFCKDHQGLGDPNSHPEDSIDENLRNVLIDVVFKAAFSNLKEIALTSPDDGIQIIDFILLFAPFGDGFRRIISISLTEKIDFSDLLKNIVIYSEKFNESFQQLCGVLINDFLFSENFAKVAYTFILDLQEMSLINQDNDTSNFEIFDHFWFHNYSFHPIRTNIQKHNWDWVSFADRFFTNFLIKLDLIGSEKFSFQKAPDYESEIAAGLKRAAEIQPEKVQIIFDMLLDNPTLYKSVIASFTEMQEDDYYQSPNYVNFLLPTLFELFTISQVKLDFTKFIQKLDEIQIHEQCLESDNNKKSSLFLGRSFYLAYPIMTLFNVIVRENYDTLMNLLKGKEELIQKLGTILLSKACAYVAFRLSITRKRNHGLLDQFESVTLYPQLSANGLSKFVAPLQFLIGISNNKEFFARQIATYLGILDDFSLYDNDDNVESLSKTMKFAYLYMILLFTVDRIQLTNNTTEYIKSQVVNLLKFKSNLDIDDLSSNYSKYLSKDASQIFNQVVATVTENNTHDGVIHYFLKKDIQWYPFTATTPLNCTLTVINNEIKKNPNKIFYTIEYNDPGNGIDLLPLTYSKMVLSVVYDVLKNTENEANTHLAFLVLILASNSRNSETPISPNNNHINYIKYHTIDDISKNITTFSFDEFLQVKFEYIKELTEEKQSIFKSFFKSLFNYGKHSNENSLSVIDILISKRNIGVEVLKKLLISVNLDENNDNDVQAQKRKRAQKLKQDIMNEYKKKLSKSQVVDGEGIDDSDEDQNNHDLCHICSSSEPNEVLAYPIFMYQISVPLDYDKEEKSACFVSRKLLHEDSSYAENKNQLFEQIRQLVEEAQQNEGQNEQPNNERDPIFRQLSEINEKINISKQSKNIKLNYDSTIQFGICQHMIHNKCVDTKNFICSMDRTTKNALLPILENFKVEDMETNKEIWNSIDSFLKRMVDILQNPIFDIEIVIRELVRSISYLIVTYELRLRSLPGCLDAKKYKSLARNLFLNLYFAYRKYEKPAFLGKYTLFQYFLITIIQNDNLLSDNSLKFNIDEFIEQYNKFNSQELDKEFYLYEENSQETTNEEGKDEEKTNVEGKENHYLSFEDKYLFMKRVCLSEYFLLNQHIVENTIPTLSQNYVDWDDILSNENLCNRYNLEYNNEEYELPVFRLMKNLPNEFLHFYWPPFNIPMDLTDKLILLDLITGKWNQVDDLHDIMNEKASDGSFMLAMFTCRFASMIMLISSHAMGILPPFYLDKYGNPDHGYDRGQPLFFNDEKYEKLNDMILSGEFTSIIKPLD</sequence>
<dbReference type="Pfam" id="PF02207">
    <property type="entry name" value="zf-UBR"/>
    <property type="match status" value="1"/>
</dbReference>
<protein>
    <recommendedName>
        <fullName evidence="10">E3 ubiquitin-protein ligase</fullName>
        <ecNumber evidence="10">2.3.2.27</ecNumber>
    </recommendedName>
</protein>
<dbReference type="EMBL" id="MLAK01000510">
    <property type="protein sequence ID" value="OHT13519.1"/>
    <property type="molecule type" value="Genomic_DNA"/>
</dbReference>
<evidence type="ECO:0000256" key="3">
    <source>
        <dbReference type="ARBA" id="ARBA00022679"/>
    </source>
</evidence>
<evidence type="ECO:0000259" key="11">
    <source>
        <dbReference type="PROSITE" id="PS51157"/>
    </source>
</evidence>
<evidence type="ECO:0000256" key="10">
    <source>
        <dbReference type="RuleBase" id="RU366018"/>
    </source>
</evidence>
<evidence type="ECO:0000256" key="7">
    <source>
        <dbReference type="ARBA" id="ARBA00022833"/>
    </source>
</evidence>
<accession>A0A1J4KQF1</accession>
<evidence type="ECO:0000256" key="2">
    <source>
        <dbReference type="ARBA" id="ARBA00004906"/>
    </source>
</evidence>
<dbReference type="PROSITE" id="PS51157">
    <property type="entry name" value="ZF_UBR"/>
    <property type="match status" value="1"/>
</dbReference>
<dbReference type="InterPro" id="IPR039164">
    <property type="entry name" value="UBR1-like"/>
</dbReference>
<dbReference type="GO" id="GO:0000151">
    <property type="term" value="C:ubiquitin ligase complex"/>
    <property type="evidence" value="ECO:0007669"/>
    <property type="project" value="TreeGrafter"/>
</dbReference>
<keyword evidence="3 10" id="KW-0808">Transferase</keyword>
<evidence type="ECO:0000256" key="8">
    <source>
        <dbReference type="ARBA" id="ARBA00046341"/>
    </source>
</evidence>
<keyword evidence="4 10" id="KW-0479">Metal-binding</keyword>
<dbReference type="SMART" id="SM00396">
    <property type="entry name" value="ZnF_UBR1"/>
    <property type="match status" value="1"/>
</dbReference>
<evidence type="ECO:0000313" key="13">
    <source>
        <dbReference type="Proteomes" id="UP000179807"/>
    </source>
</evidence>
<comment type="catalytic activity">
    <reaction evidence="1 10">
        <text>S-ubiquitinyl-[E2 ubiquitin-conjugating enzyme]-L-cysteine + [acceptor protein]-L-lysine = [E2 ubiquitin-conjugating enzyme]-L-cysteine + N(6)-ubiquitinyl-[acceptor protein]-L-lysine.</text>
        <dbReference type="EC" id="2.3.2.27"/>
    </reaction>
</comment>
<comment type="similarity">
    <text evidence="8 10">Belongs to the E3 ubiquitin-protein ligase UBR1-like family.</text>
</comment>
<keyword evidence="7 10" id="KW-0862">Zinc</keyword>
<dbReference type="VEuPathDB" id="TrichDB:TRFO_16279"/>
<dbReference type="GeneID" id="94833586"/>
<dbReference type="EC" id="2.3.2.27" evidence="10"/>
<dbReference type="GO" id="GO:0008270">
    <property type="term" value="F:zinc ion binding"/>
    <property type="evidence" value="ECO:0007669"/>
    <property type="project" value="UniProtKB-UniRule"/>
</dbReference>
<keyword evidence="6 10" id="KW-0833">Ubl conjugation pathway</keyword>
<dbReference type="PANTHER" id="PTHR21497">
    <property type="entry name" value="UBIQUITIN LIGASE E3 ALPHA-RELATED"/>
    <property type="match status" value="1"/>
</dbReference>
<dbReference type="GO" id="GO:0005737">
    <property type="term" value="C:cytoplasm"/>
    <property type="evidence" value="ECO:0007669"/>
    <property type="project" value="TreeGrafter"/>
</dbReference>
<dbReference type="InterPro" id="IPR003126">
    <property type="entry name" value="Znf_UBR"/>
</dbReference>
<dbReference type="FunFam" id="2.10.110.30:FF:000002">
    <property type="entry name" value="Putative e3 ubiquitin-protein ligase ubr3"/>
    <property type="match status" value="1"/>
</dbReference>
<dbReference type="PANTHER" id="PTHR21497:SF24">
    <property type="entry name" value="E3 UBIQUITIN-PROTEIN LIGASE UBR1"/>
    <property type="match status" value="1"/>
</dbReference>